<organism evidence="1 2">
    <name type="scientific">Paenibacillus albiflavus</name>
    <dbReference type="NCBI Taxonomy" id="2545760"/>
    <lineage>
        <taxon>Bacteria</taxon>
        <taxon>Bacillati</taxon>
        <taxon>Bacillota</taxon>
        <taxon>Bacilli</taxon>
        <taxon>Bacillales</taxon>
        <taxon>Paenibacillaceae</taxon>
        <taxon>Paenibacillus</taxon>
    </lineage>
</organism>
<proteinExistence type="predicted"/>
<gene>
    <name evidence="1" type="ORF">E0485_05290</name>
</gene>
<sequence length="60" mass="7397">MEEIRRYTIHYIYDWCLLAGTPFKEWRRETKIDRIDDGLGIDEVEEEYMVRINKILISFL</sequence>
<dbReference type="Proteomes" id="UP000295418">
    <property type="component" value="Unassembled WGS sequence"/>
</dbReference>
<evidence type="ECO:0000313" key="2">
    <source>
        <dbReference type="Proteomes" id="UP000295418"/>
    </source>
</evidence>
<evidence type="ECO:0000313" key="1">
    <source>
        <dbReference type="EMBL" id="TCZ79283.1"/>
    </source>
</evidence>
<comment type="caution">
    <text evidence="1">The sequence shown here is derived from an EMBL/GenBank/DDBJ whole genome shotgun (WGS) entry which is preliminary data.</text>
</comment>
<dbReference type="EMBL" id="SKFG01000003">
    <property type="protein sequence ID" value="TCZ79283.1"/>
    <property type="molecule type" value="Genomic_DNA"/>
</dbReference>
<dbReference type="RefSeq" id="WP_132416940.1">
    <property type="nucleotide sequence ID" value="NZ_SKFG01000003.1"/>
</dbReference>
<name>A0A4R4EIR3_9BACL</name>
<protein>
    <submittedName>
        <fullName evidence="1">Uncharacterized protein</fullName>
    </submittedName>
</protein>
<reference evidence="1 2" key="1">
    <citation type="submission" date="2019-03" db="EMBL/GenBank/DDBJ databases">
        <authorList>
            <person name="Kim M.K.M."/>
        </authorList>
    </citation>
    <scope>NUCLEOTIDE SEQUENCE [LARGE SCALE GENOMIC DNA]</scope>
    <source>
        <strain evidence="1 2">18JY21-1</strain>
    </source>
</reference>
<accession>A0A4R4EIR3</accession>
<keyword evidence="2" id="KW-1185">Reference proteome</keyword>
<dbReference type="AlphaFoldDB" id="A0A4R4EIR3"/>